<evidence type="ECO:0000313" key="2">
    <source>
        <dbReference type="EMBL" id="MBS5410695.1"/>
    </source>
</evidence>
<sequence length="57" mass="6419">MESETIKTGNYYIEREGENIKITLIDPKHRNIAIIPSSGNAIIIKPESTGETQFKTK</sequence>
<reference evidence="1 3" key="1">
    <citation type="submission" date="2015-09" db="EMBL/GenBank/DDBJ databases">
        <authorList>
            <consortium name="Pathogen Informatics"/>
        </authorList>
    </citation>
    <scope>NUCLEOTIDE SEQUENCE [LARGE SCALE GENOMIC DNA]</scope>
    <source>
        <strain evidence="1 3">2789STDY5834945</strain>
    </source>
</reference>
<dbReference type="EMBL" id="JAGZEE010000010">
    <property type="protein sequence ID" value="MBS5410695.1"/>
    <property type="molecule type" value="Genomic_DNA"/>
</dbReference>
<dbReference type="EMBL" id="CZBI01000004">
    <property type="protein sequence ID" value="CUQ22897.1"/>
    <property type="molecule type" value="Genomic_DNA"/>
</dbReference>
<dbReference type="Proteomes" id="UP000782901">
    <property type="component" value="Unassembled WGS sequence"/>
</dbReference>
<evidence type="ECO:0000313" key="3">
    <source>
        <dbReference type="Proteomes" id="UP000095541"/>
    </source>
</evidence>
<proteinExistence type="predicted"/>
<name>A0A174US79_BACT4</name>
<dbReference type="RefSeq" id="WP_155521403.1">
    <property type="nucleotide sequence ID" value="NZ_CZBI01000004.1"/>
</dbReference>
<gene>
    <name evidence="1" type="ORF">ERS852557_03080</name>
    <name evidence="2" type="ORF">KHY35_08260</name>
</gene>
<organism evidence="1 3">
    <name type="scientific">Bacteroides thetaiotaomicron</name>
    <dbReference type="NCBI Taxonomy" id="818"/>
    <lineage>
        <taxon>Bacteria</taxon>
        <taxon>Pseudomonadati</taxon>
        <taxon>Bacteroidota</taxon>
        <taxon>Bacteroidia</taxon>
        <taxon>Bacteroidales</taxon>
        <taxon>Bacteroidaceae</taxon>
        <taxon>Bacteroides</taxon>
    </lineage>
</organism>
<accession>A0A174US79</accession>
<evidence type="ECO:0000313" key="1">
    <source>
        <dbReference type="EMBL" id="CUQ22897.1"/>
    </source>
</evidence>
<reference evidence="2" key="2">
    <citation type="submission" date="2021-02" db="EMBL/GenBank/DDBJ databases">
        <title>Infant gut strain persistence is associated with maternal origin, phylogeny, and functional potential including surface adhesion and iron acquisition.</title>
        <authorList>
            <person name="Lou Y.C."/>
        </authorList>
    </citation>
    <scope>NUCLEOTIDE SEQUENCE</scope>
    <source>
        <strain evidence="2">L3_082_243G1_dasL3_082_243G1_maxbin2.maxbin.015s ta_sub</strain>
    </source>
</reference>
<dbReference type="AlphaFoldDB" id="A0A174US79"/>
<dbReference type="Proteomes" id="UP000095541">
    <property type="component" value="Unassembled WGS sequence"/>
</dbReference>
<protein>
    <submittedName>
        <fullName evidence="1">Uncharacterized protein</fullName>
    </submittedName>
</protein>